<evidence type="ECO:0000256" key="2">
    <source>
        <dbReference type="ARBA" id="ARBA00010581"/>
    </source>
</evidence>
<comment type="similarity">
    <text evidence="2 7">Belongs to the cytochrome c oxidase subunit 3 family.</text>
</comment>
<evidence type="ECO:0000256" key="4">
    <source>
        <dbReference type="ARBA" id="ARBA00022692"/>
    </source>
</evidence>
<feature type="domain" description="Heme-copper oxidase subunit III family profile" evidence="9">
    <location>
        <begin position="19"/>
        <end position="194"/>
    </location>
</feature>
<evidence type="ECO:0000256" key="7">
    <source>
        <dbReference type="RuleBase" id="RU003376"/>
    </source>
</evidence>
<dbReference type="Proteomes" id="UP001500582">
    <property type="component" value="Unassembled WGS sequence"/>
</dbReference>
<comment type="caution">
    <text evidence="10">The sequence shown here is derived from an EMBL/GenBank/DDBJ whole genome shotgun (WGS) entry which is preliminary data.</text>
</comment>
<feature type="transmembrane region" description="Helical" evidence="8">
    <location>
        <begin position="173"/>
        <end position="191"/>
    </location>
</feature>
<feature type="transmembrane region" description="Helical" evidence="8">
    <location>
        <begin position="58"/>
        <end position="79"/>
    </location>
</feature>
<accession>A0ABP8GII9</accession>
<evidence type="ECO:0000256" key="1">
    <source>
        <dbReference type="ARBA" id="ARBA00004651"/>
    </source>
</evidence>
<evidence type="ECO:0000313" key="11">
    <source>
        <dbReference type="Proteomes" id="UP001500582"/>
    </source>
</evidence>
<evidence type="ECO:0000256" key="8">
    <source>
        <dbReference type="SAM" id="Phobius"/>
    </source>
</evidence>
<feature type="transmembrane region" description="Helical" evidence="8">
    <location>
        <begin position="129"/>
        <end position="153"/>
    </location>
</feature>
<feature type="transmembrane region" description="Helical" evidence="8">
    <location>
        <begin position="20"/>
        <end position="46"/>
    </location>
</feature>
<protein>
    <submittedName>
        <fullName evidence="10">Cytochrome c oxidase subunit 3</fullName>
    </submittedName>
</protein>
<proteinExistence type="inferred from homology"/>
<dbReference type="InterPro" id="IPR035973">
    <property type="entry name" value="Cyt_c_oxidase_su3-like_sf"/>
</dbReference>
<evidence type="ECO:0000313" key="10">
    <source>
        <dbReference type="EMBL" id="GAA4325035.1"/>
    </source>
</evidence>
<evidence type="ECO:0000259" key="9">
    <source>
        <dbReference type="PROSITE" id="PS50253"/>
    </source>
</evidence>
<comment type="subcellular location">
    <subcellularLocation>
        <location evidence="1 7">Cell membrane</location>
        <topology evidence="1 7">Multi-pass membrane protein</topology>
    </subcellularLocation>
</comment>
<evidence type="ECO:0000256" key="6">
    <source>
        <dbReference type="ARBA" id="ARBA00023136"/>
    </source>
</evidence>
<name>A0ABP8GII9_9SPHI</name>
<reference evidence="11" key="1">
    <citation type="journal article" date="2019" name="Int. J. Syst. Evol. Microbiol.">
        <title>The Global Catalogue of Microorganisms (GCM) 10K type strain sequencing project: providing services to taxonomists for standard genome sequencing and annotation.</title>
        <authorList>
            <consortium name="The Broad Institute Genomics Platform"/>
            <consortium name="The Broad Institute Genome Sequencing Center for Infectious Disease"/>
            <person name="Wu L."/>
            <person name="Ma J."/>
        </authorList>
    </citation>
    <scope>NUCLEOTIDE SEQUENCE [LARGE SCALE GENOMIC DNA]</scope>
    <source>
        <strain evidence="11">JCM 17705</strain>
    </source>
</reference>
<keyword evidence="6 8" id="KW-0472">Membrane</keyword>
<dbReference type="Gene3D" id="1.20.120.80">
    <property type="entry name" value="Cytochrome c oxidase, subunit III, four-helix bundle"/>
    <property type="match status" value="1"/>
</dbReference>
<sequence length="194" mass="22392">MMMAQIQQEKDKLDLTPKKFNMWIFIFTSFMFFAALTSGFIVYSGGKGHALNLTLPSVFLYSTITIAVSSITMFLSSRAAKTLQFGQQRMFLWLTILLGIAFFAIQIYGWGILIDKQIYFINPNASVSFVYVFTAMHLIHILAGLLLLVNTLVKSYRNTAQVKNLYNMEMSAIFWHFVDIIWIYLYVFLLLNQN</sequence>
<keyword evidence="4 7" id="KW-0812">Transmembrane</keyword>
<keyword evidence="5 8" id="KW-1133">Transmembrane helix</keyword>
<dbReference type="Pfam" id="PF00510">
    <property type="entry name" value="COX3"/>
    <property type="match status" value="1"/>
</dbReference>
<dbReference type="InterPro" id="IPR000298">
    <property type="entry name" value="Cyt_c_oxidase-like_su3"/>
</dbReference>
<keyword evidence="11" id="KW-1185">Reference proteome</keyword>
<dbReference type="InterPro" id="IPR013833">
    <property type="entry name" value="Cyt_c_oxidase_su3_a-hlx"/>
</dbReference>
<dbReference type="PANTHER" id="PTHR11403:SF2">
    <property type="entry name" value="CYTOCHROME BO(3) UBIQUINOL OXIDASE SUBUNIT 3"/>
    <property type="match status" value="1"/>
</dbReference>
<dbReference type="InterPro" id="IPR024791">
    <property type="entry name" value="Cyt_c/ubiquinol_Oxase_su3"/>
</dbReference>
<gene>
    <name evidence="10" type="ORF">GCM10023149_27090</name>
</gene>
<feature type="transmembrane region" description="Helical" evidence="8">
    <location>
        <begin position="91"/>
        <end position="109"/>
    </location>
</feature>
<dbReference type="EMBL" id="BAABFT010000006">
    <property type="protein sequence ID" value="GAA4325035.1"/>
    <property type="molecule type" value="Genomic_DNA"/>
</dbReference>
<dbReference type="PROSITE" id="PS50253">
    <property type="entry name" value="COX3"/>
    <property type="match status" value="1"/>
</dbReference>
<keyword evidence="3" id="KW-1003">Cell membrane</keyword>
<organism evidence="10 11">
    <name type="scientific">Mucilaginibacter gynuensis</name>
    <dbReference type="NCBI Taxonomy" id="1302236"/>
    <lineage>
        <taxon>Bacteria</taxon>
        <taxon>Pseudomonadati</taxon>
        <taxon>Bacteroidota</taxon>
        <taxon>Sphingobacteriia</taxon>
        <taxon>Sphingobacteriales</taxon>
        <taxon>Sphingobacteriaceae</taxon>
        <taxon>Mucilaginibacter</taxon>
    </lineage>
</organism>
<dbReference type="PANTHER" id="PTHR11403">
    <property type="entry name" value="CYTOCHROME C OXIDASE SUBUNIT III"/>
    <property type="match status" value="1"/>
</dbReference>
<dbReference type="RefSeq" id="WP_345211633.1">
    <property type="nucleotide sequence ID" value="NZ_BAABFT010000006.1"/>
</dbReference>
<dbReference type="SUPFAM" id="SSF81452">
    <property type="entry name" value="Cytochrome c oxidase subunit III-like"/>
    <property type="match status" value="1"/>
</dbReference>
<evidence type="ECO:0000256" key="5">
    <source>
        <dbReference type="ARBA" id="ARBA00022989"/>
    </source>
</evidence>
<evidence type="ECO:0000256" key="3">
    <source>
        <dbReference type="ARBA" id="ARBA00022475"/>
    </source>
</evidence>